<dbReference type="PANTHER" id="PTHR10961:SF46">
    <property type="entry name" value="PEROXISOMAL SARCOSINE OXIDASE"/>
    <property type="match status" value="1"/>
</dbReference>
<protein>
    <submittedName>
        <fullName evidence="6">Glycine/D-amino acid oxidase-like deaminating enzyme</fullName>
    </submittedName>
</protein>
<evidence type="ECO:0000256" key="3">
    <source>
        <dbReference type="ARBA" id="ARBA00022827"/>
    </source>
</evidence>
<evidence type="ECO:0000256" key="2">
    <source>
        <dbReference type="ARBA" id="ARBA00022630"/>
    </source>
</evidence>
<dbReference type="GO" id="GO:0050660">
    <property type="term" value="F:flavin adenine dinucleotide binding"/>
    <property type="evidence" value="ECO:0007669"/>
    <property type="project" value="InterPro"/>
</dbReference>
<dbReference type="InterPro" id="IPR036188">
    <property type="entry name" value="FAD/NAD-bd_sf"/>
</dbReference>
<evidence type="ECO:0000313" key="6">
    <source>
        <dbReference type="EMBL" id="MBB5707231.1"/>
    </source>
</evidence>
<keyword evidence="4" id="KW-0560">Oxidoreductase</keyword>
<proteinExistence type="predicted"/>
<comment type="cofactor">
    <cofactor evidence="1">
        <name>FAD</name>
        <dbReference type="ChEBI" id="CHEBI:57692"/>
    </cofactor>
</comment>
<keyword evidence="3" id="KW-0274">FAD</keyword>
<evidence type="ECO:0000256" key="4">
    <source>
        <dbReference type="ARBA" id="ARBA00023002"/>
    </source>
</evidence>
<organism evidence="6 7">
    <name type="scientific">Sphingopyxis panaciterrulae</name>
    <dbReference type="NCBI Taxonomy" id="462372"/>
    <lineage>
        <taxon>Bacteria</taxon>
        <taxon>Pseudomonadati</taxon>
        <taxon>Pseudomonadota</taxon>
        <taxon>Alphaproteobacteria</taxon>
        <taxon>Sphingomonadales</taxon>
        <taxon>Sphingomonadaceae</taxon>
        <taxon>Sphingopyxis</taxon>
    </lineage>
</organism>
<dbReference type="Proteomes" id="UP000537161">
    <property type="component" value="Unassembled WGS sequence"/>
</dbReference>
<dbReference type="EMBL" id="JACIJH010000008">
    <property type="protein sequence ID" value="MBB5707231.1"/>
    <property type="molecule type" value="Genomic_DNA"/>
</dbReference>
<dbReference type="RefSeq" id="WP_184098906.1">
    <property type="nucleotide sequence ID" value="NZ_JACIJH010000008.1"/>
</dbReference>
<dbReference type="InterPro" id="IPR045170">
    <property type="entry name" value="MTOX"/>
</dbReference>
<dbReference type="Gene3D" id="3.30.9.10">
    <property type="entry name" value="D-Amino Acid Oxidase, subunit A, domain 2"/>
    <property type="match status" value="1"/>
</dbReference>
<dbReference type="SUPFAM" id="SSF54373">
    <property type="entry name" value="FAD-linked reductases, C-terminal domain"/>
    <property type="match status" value="1"/>
</dbReference>
<dbReference type="AlphaFoldDB" id="A0A7W9B6M8"/>
<reference evidence="6 7" key="1">
    <citation type="submission" date="2020-08" db="EMBL/GenBank/DDBJ databases">
        <title>Genomic Encyclopedia of Type Strains, Phase IV (KMG-IV): sequencing the most valuable type-strain genomes for metagenomic binning, comparative biology and taxonomic classification.</title>
        <authorList>
            <person name="Goeker M."/>
        </authorList>
    </citation>
    <scope>NUCLEOTIDE SEQUENCE [LARGE SCALE GENOMIC DNA]</scope>
    <source>
        <strain evidence="6 7">DSM 27163</strain>
    </source>
</reference>
<gene>
    <name evidence="6" type="ORF">FHR21_002594</name>
</gene>
<evidence type="ECO:0000259" key="5">
    <source>
        <dbReference type="Pfam" id="PF01266"/>
    </source>
</evidence>
<keyword evidence="2" id="KW-0285">Flavoprotein</keyword>
<dbReference type="InterPro" id="IPR006076">
    <property type="entry name" value="FAD-dep_OxRdtase"/>
</dbReference>
<dbReference type="Pfam" id="PF01266">
    <property type="entry name" value="DAO"/>
    <property type="match status" value="1"/>
</dbReference>
<comment type="caution">
    <text evidence="6">The sequence shown here is derived from an EMBL/GenBank/DDBJ whole genome shotgun (WGS) entry which is preliminary data.</text>
</comment>
<dbReference type="PANTHER" id="PTHR10961">
    <property type="entry name" value="PEROXISOMAL SARCOSINE OXIDASE"/>
    <property type="match status" value="1"/>
</dbReference>
<feature type="domain" description="FAD dependent oxidoreductase" evidence="5">
    <location>
        <begin position="35"/>
        <end position="389"/>
    </location>
</feature>
<evidence type="ECO:0000256" key="1">
    <source>
        <dbReference type="ARBA" id="ARBA00001974"/>
    </source>
</evidence>
<keyword evidence="7" id="KW-1185">Reference proteome</keyword>
<sequence length="409" mass="43602">MPRRHVLEGLAATGAAMTGAAAGARTAVSSSAAWDAIVIGAGVFGSWTAWTLQRAGHKVLLLDAGGAAHNRASSGGETRLIRTEYAGNALYTRWAWASLAEWQALSKRHESPIFHSTGALYLYPQDGAGIDHSIAIQRGLGIPIEKLTAGAMARRWPQVDFGGIAVGVMQPTMGTLMARRSVQALVGEFVAAGGGFRPFAVDPPRSDAASLGSITGSGGETLRAGRFVFACGPWLPRLFPVVVGDRIVPSRQDVFFFAPAAGDARFAAGELPAWVDVSSPDLHYGFPDIEARGFKIALDAHGPRYDPDSGERRVSDQALADVRAYLARRFPDLARRPLAEGRVCQYENSDNGHFLIDRHPQWKDCWIVGGGSGHGFKHGPAVGRYVADRLLGIGEPEPAFALAAHRIHG</sequence>
<dbReference type="SUPFAM" id="SSF51905">
    <property type="entry name" value="FAD/NAD(P)-binding domain"/>
    <property type="match status" value="1"/>
</dbReference>
<evidence type="ECO:0000313" key="7">
    <source>
        <dbReference type="Proteomes" id="UP000537161"/>
    </source>
</evidence>
<dbReference type="Gene3D" id="3.50.50.60">
    <property type="entry name" value="FAD/NAD(P)-binding domain"/>
    <property type="match status" value="1"/>
</dbReference>
<name>A0A7W9B6M8_9SPHN</name>
<accession>A0A7W9B6M8</accession>
<dbReference type="GO" id="GO:0008115">
    <property type="term" value="F:sarcosine oxidase activity"/>
    <property type="evidence" value="ECO:0007669"/>
    <property type="project" value="TreeGrafter"/>
</dbReference>